<dbReference type="EMBL" id="JARQWQ010000028">
    <property type="protein sequence ID" value="KAK2562736.1"/>
    <property type="molecule type" value="Genomic_DNA"/>
</dbReference>
<name>A0AAD9QJZ7_ACRCE</name>
<proteinExistence type="predicted"/>
<dbReference type="Proteomes" id="UP001249851">
    <property type="component" value="Unassembled WGS sequence"/>
</dbReference>
<reference evidence="1" key="2">
    <citation type="journal article" date="2023" name="Science">
        <title>Genomic signatures of disease resistance in endangered staghorn corals.</title>
        <authorList>
            <person name="Vollmer S.V."/>
            <person name="Selwyn J.D."/>
            <person name="Despard B.A."/>
            <person name="Roesel C.L."/>
        </authorList>
    </citation>
    <scope>NUCLEOTIDE SEQUENCE</scope>
    <source>
        <strain evidence="1">K2</strain>
    </source>
</reference>
<keyword evidence="2" id="KW-1185">Reference proteome</keyword>
<comment type="caution">
    <text evidence="1">The sequence shown here is derived from an EMBL/GenBank/DDBJ whole genome shotgun (WGS) entry which is preliminary data.</text>
</comment>
<dbReference type="AlphaFoldDB" id="A0AAD9QJZ7"/>
<reference evidence="1" key="1">
    <citation type="journal article" date="2023" name="G3 (Bethesda)">
        <title>Whole genome assembly and annotation of the endangered Caribbean coral Acropora cervicornis.</title>
        <authorList>
            <person name="Selwyn J.D."/>
            <person name="Vollmer S.V."/>
        </authorList>
    </citation>
    <scope>NUCLEOTIDE SEQUENCE</scope>
    <source>
        <strain evidence="1">K2</strain>
    </source>
</reference>
<protein>
    <submittedName>
        <fullName evidence="1">Uncharacterized protein</fullName>
    </submittedName>
</protein>
<evidence type="ECO:0000313" key="1">
    <source>
        <dbReference type="EMBL" id="KAK2562736.1"/>
    </source>
</evidence>
<sequence>MQLPNNVTFGAHPLEVRFLKGVFELKPSLPRYNRIWDVSAVLQYLKTLGPASELDLKTLTMKTTMLLCLLTGQRCQTLTKLDTNLMQILPDKILFTVGEKLKTTRPGKHLQPIELIAYNQDRTLCIVSHLQTYLTHTQPLRGQNSKLLISYAKPYKLVAISTVSKWAKAVLKEA</sequence>
<evidence type="ECO:0000313" key="2">
    <source>
        <dbReference type="Proteomes" id="UP001249851"/>
    </source>
</evidence>
<gene>
    <name evidence="1" type="ORF">P5673_014453</name>
</gene>
<dbReference type="PANTHER" id="PTHR35617">
    <property type="entry name" value="PHAGE_INTEGRASE DOMAIN-CONTAINING PROTEIN"/>
    <property type="match status" value="1"/>
</dbReference>
<accession>A0AAD9QJZ7</accession>
<organism evidence="1 2">
    <name type="scientific">Acropora cervicornis</name>
    <name type="common">Staghorn coral</name>
    <dbReference type="NCBI Taxonomy" id="6130"/>
    <lineage>
        <taxon>Eukaryota</taxon>
        <taxon>Metazoa</taxon>
        <taxon>Cnidaria</taxon>
        <taxon>Anthozoa</taxon>
        <taxon>Hexacorallia</taxon>
        <taxon>Scleractinia</taxon>
        <taxon>Astrocoeniina</taxon>
        <taxon>Acroporidae</taxon>
        <taxon>Acropora</taxon>
    </lineage>
</organism>
<dbReference type="PANTHER" id="PTHR35617:SF3">
    <property type="entry name" value="CORE-BINDING (CB) DOMAIN-CONTAINING PROTEIN"/>
    <property type="match status" value="1"/>
</dbReference>